<dbReference type="Gene3D" id="1.10.10.10">
    <property type="entry name" value="Winged helix-like DNA-binding domain superfamily/Winged helix DNA-binding domain"/>
    <property type="match status" value="1"/>
</dbReference>
<feature type="domain" description="OmpR/PhoB-type" evidence="3">
    <location>
        <begin position="1"/>
        <end position="55"/>
    </location>
</feature>
<reference evidence="4 5" key="1">
    <citation type="submission" date="2017-09" db="EMBL/GenBank/DDBJ databases">
        <title>Depth-based differentiation of microbial function through sediment-hosted aquifers and enrichment of novel symbionts in the deep terrestrial subsurface.</title>
        <authorList>
            <person name="Probst A.J."/>
            <person name="Ladd B."/>
            <person name="Jarett J.K."/>
            <person name="Geller-Mcgrath D.E."/>
            <person name="Sieber C.M."/>
            <person name="Emerson J.B."/>
            <person name="Anantharaman K."/>
            <person name="Thomas B.C."/>
            <person name="Malmstrom R."/>
            <person name="Stieglmeier M."/>
            <person name="Klingl A."/>
            <person name="Woyke T."/>
            <person name="Ryan C.M."/>
            <person name="Banfield J.F."/>
        </authorList>
    </citation>
    <scope>NUCLEOTIDE SEQUENCE [LARGE SCALE GENOMIC DNA]</scope>
    <source>
        <strain evidence="4">CG17_big_fil_post_rev_8_21_14_2_50_48_46</strain>
    </source>
</reference>
<dbReference type="GO" id="GO:0003677">
    <property type="term" value="F:DNA binding"/>
    <property type="evidence" value="ECO:0007669"/>
    <property type="project" value="UniProtKB-UniRule"/>
</dbReference>
<evidence type="ECO:0000313" key="4">
    <source>
        <dbReference type="EMBL" id="PIW19174.1"/>
    </source>
</evidence>
<dbReference type="PROSITE" id="PS51755">
    <property type="entry name" value="OMPR_PHOB"/>
    <property type="match status" value="1"/>
</dbReference>
<evidence type="ECO:0000256" key="2">
    <source>
        <dbReference type="PROSITE-ProRule" id="PRU01091"/>
    </source>
</evidence>
<dbReference type="InterPro" id="IPR001867">
    <property type="entry name" value="OmpR/PhoB-type_DNA-bd"/>
</dbReference>
<evidence type="ECO:0000256" key="1">
    <source>
        <dbReference type="ARBA" id="ARBA00023125"/>
    </source>
</evidence>
<evidence type="ECO:0000259" key="3">
    <source>
        <dbReference type="PROSITE" id="PS51755"/>
    </source>
</evidence>
<feature type="DNA-binding region" description="OmpR/PhoB-type" evidence="2">
    <location>
        <begin position="1"/>
        <end position="55"/>
    </location>
</feature>
<dbReference type="SUPFAM" id="SSF46894">
    <property type="entry name" value="C-terminal effector domain of the bipartite response regulators"/>
    <property type="match status" value="1"/>
</dbReference>
<comment type="caution">
    <text evidence="4">The sequence shown here is derived from an EMBL/GenBank/DDBJ whole genome shotgun (WGS) entry which is preliminary data.</text>
</comment>
<dbReference type="AlphaFoldDB" id="A0A2M7GAI9"/>
<dbReference type="EMBL" id="PFFQ01000005">
    <property type="protein sequence ID" value="PIW19174.1"/>
    <property type="molecule type" value="Genomic_DNA"/>
</dbReference>
<dbReference type="CDD" id="cd00383">
    <property type="entry name" value="trans_reg_C"/>
    <property type="match status" value="1"/>
</dbReference>
<dbReference type="InterPro" id="IPR016032">
    <property type="entry name" value="Sig_transdc_resp-reg_C-effctor"/>
</dbReference>
<dbReference type="GO" id="GO:0006355">
    <property type="term" value="P:regulation of DNA-templated transcription"/>
    <property type="evidence" value="ECO:0007669"/>
    <property type="project" value="InterPro"/>
</dbReference>
<keyword evidence="1 2" id="KW-0238">DNA-binding</keyword>
<name>A0A2M7GAI9_9BACT</name>
<sequence>MRVVSRLEISEYLPDFSMDSNLIDVHIRNLRQKLDSPFSTPLLQTIRGRGFFLGPGPE</sequence>
<organism evidence="4 5">
    <name type="scientific">bacterium (Candidatus Blackallbacteria) CG17_big_fil_post_rev_8_21_14_2_50_48_46</name>
    <dbReference type="NCBI Taxonomy" id="2014261"/>
    <lineage>
        <taxon>Bacteria</taxon>
        <taxon>Candidatus Blackallbacteria</taxon>
    </lineage>
</organism>
<protein>
    <recommendedName>
        <fullName evidence="3">OmpR/PhoB-type domain-containing protein</fullName>
    </recommendedName>
</protein>
<dbReference type="Proteomes" id="UP000231019">
    <property type="component" value="Unassembled WGS sequence"/>
</dbReference>
<accession>A0A2M7GAI9</accession>
<dbReference type="GO" id="GO:0000160">
    <property type="term" value="P:phosphorelay signal transduction system"/>
    <property type="evidence" value="ECO:0007669"/>
    <property type="project" value="InterPro"/>
</dbReference>
<evidence type="ECO:0000313" key="5">
    <source>
        <dbReference type="Proteomes" id="UP000231019"/>
    </source>
</evidence>
<gene>
    <name evidence="4" type="ORF">COW36_01820</name>
</gene>
<dbReference type="Pfam" id="PF00486">
    <property type="entry name" value="Trans_reg_C"/>
    <property type="match status" value="1"/>
</dbReference>
<dbReference type="InterPro" id="IPR036388">
    <property type="entry name" value="WH-like_DNA-bd_sf"/>
</dbReference>
<proteinExistence type="predicted"/>